<comment type="catalytic activity">
    <reaction evidence="12 13">
        <text>(S)-2,3,4,5-tetrahydrodipicolinate + NAD(+) + H2O = (2S,4S)-4-hydroxy-2,3,4,5-tetrahydrodipicolinate + NADH + H(+)</text>
        <dbReference type="Rhea" id="RHEA:35323"/>
        <dbReference type="ChEBI" id="CHEBI:15377"/>
        <dbReference type="ChEBI" id="CHEBI:15378"/>
        <dbReference type="ChEBI" id="CHEBI:16845"/>
        <dbReference type="ChEBI" id="CHEBI:57540"/>
        <dbReference type="ChEBI" id="CHEBI:57945"/>
        <dbReference type="ChEBI" id="CHEBI:67139"/>
        <dbReference type="EC" id="1.17.1.8"/>
    </reaction>
</comment>
<gene>
    <name evidence="13 18" type="primary">dapB</name>
    <name evidence="17" type="ORF">HPU229334_04785</name>
    <name evidence="16" type="ORF">HPU229336_00365</name>
    <name evidence="18" type="ORF">NCTC13156_01029</name>
</gene>
<comment type="pathway">
    <text evidence="9 13">Amino-acid biosynthesis; L-lysine biosynthesis via DAP pathway; (S)-tetrahydrodipicolinate from L-aspartate: step 4/4.</text>
</comment>
<dbReference type="EMBL" id="JNUR01000010">
    <property type="protein sequence ID" value="KPH50852.1"/>
    <property type="molecule type" value="Genomic_DNA"/>
</dbReference>
<organism evidence="17 20">
    <name type="scientific">Helicobacter pullorum</name>
    <dbReference type="NCBI Taxonomy" id="35818"/>
    <lineage>
        <taxon>Bacteria</taxon>
        <taxon>Pseudomonadati</taxon>
        <taxon>Campylobacterota</taxon>
        <taxon>Epsilonproteobacteria</taxon>
        <taxon>Campylobacterales</taxon>
        <taxon>Helicobacteraceae</taxon>
        <taxon>Helicobacter</taxon>
    </lineage>
</organism>
<evidence type="ECO:0000256" key="10">
    <source>
        <dbReference type="ARBA" id="ARBA00038983"/>
    </source>
</evidence>
<dbReference type="Pfam" id="PF05173">
    <property type="entry name" value="DapB_C"/>
    <property type="match status" value="1"/>
</dbReference>
<reference evidence="19 20" key="1">
    <citation type="submission" date="2014-06" db="EMBL/GenBank/DDBJ databases">
        <title>Helicobacter pullorum isolates in fresh chicken meat - phenotypic and genotypic features.</title>
        <authorList>
            <person name="Borges V."/>
            <person name="Santos A."/>
            <person name="Correia C.B."/>
            <person name="Saraiva M."/>
            <person name="Menard A."/>
            <person name="Vieira L."/>
            <person name="Sampaio D.A."/>
            <person name="Gomes J.P."/>
            <person name="Oleastro M."/>
        </authorList>
    </citation>
    <scope>NUCLEOTIDE SEQUENCE [LARGE SCALE GENOMIC DNA]</scope>
    <source>
        <strain evidence="17 20">229334/12</strain>
        <strain evidence="16 19">229336/12</strain>
    </source>
</reference>
<comment type="caution">
    <text evidence="13">Lacks conserved residue(s) required for the propagation of feature annotation.</text>
</comment>
<dbReference type="GeneID" id="93197089"/>
<proteinExistence type="inferred from homology"/>
<evidence type="ECO:0000256" key="13">
    <source>
        <dbReference type="HAMAP-Rule" id="MF_00102"/>
    </source>
</evidence>
<dbReference type="AlphaFoldDB" id="A0A0N1ECB1"/>
<evidence type="ECO:0000256" key="2">
    <source>
        <dbReference type="ARBA" id="ARBA00022490"/>
    </source>
</evidence>
<feature type="binding site" evidence="13">
    <location>
        <position position="36"/>
    </location>
    <ligand>
        <name>NADP(+)</name>
        <dbReference type="ChEBI" id="CHEBI:58349"/>
    </ligand>
</feature>
<feature type="binding site" evidence="13">
    <location>
        <begin position="88"/>
        <end position="90"/>
    </location>
    <ligand>
        <name>NAD(+)</name>
        <dbReference type="ChEBI" id="CHEBI:57540"/>
    </ligand>
</feature>
<dbReference type="GO" id="GO:0019877">
    <property type="term" value="P:diaminopimelate biosynthetic process"/>
    <property type="evidence" value="ECO:0007669"/>
    <property type="project" value="UniProtKB-UniRule"/>
</dbReference>
<dbReference type="RefSeq" id="WP_054195063.1">
    <property type="nucleotide sequence ID" value="NZ_CAJFGW010000013.1"/>
</dbReference>
<dbReference type="EMBL" id="JNOC01000022">
    <property type="protein sequence ID" value="KPH56042.1"/>
    <property type="molecule type" value="Genomic_DNA"/>
</dbReference>
<dbReference type="PANTHER" id="PTHR20836:SF0">
    <property type="entry name" value="4-HYDROXY-TETRAHYDRODIPICOLINATE REDUCTASE 1, CHLOROPLASTIC-RELATED"/>
    <property type="match status" value="1"/>
</dbReference>
<evidence type="ECO:0000313" key="16">
    <source>
        <dbReference type="EMBL" id="KPH50852.1"/>
    </source>
</evidence>
<keyword evidence="4 13" id="KW-0521">NADP</keyword>
<evidence type="ECO:0000256" key="6">
    <source>
        <dbReference type="ARBA" id="ARBA00023002"/>
    </source>
</evidence>
<feature type="binding site" evidence="13">
    <location>
        <begin position="112"/>
        <end position="115"/>
    </location>
    <ligand>
        <name>NAD(+)</name>
        <dbReference type="ChEBI" id="CHEBI:57540"/>
    </ligand>
</feature>
<dbReference type="SUPFAM" id="SSF51735">
    <property type="entry name" value="NAD(P)-binding Rossmann-fold domains"/>
    <property type="match status" value="1"/>
</dbReference>
<dbReference type="EC" id="1.17.1.8" evidence="10 13"/>
<dbReference type="EMBL" id="UGJF01000001">
    <property type="protein sequence ID" value="STQ88194.1"/>
    <property type="molecule type" value="Genomic_DNA"/>
</dbReference>
<dbReference type="InterPro" id="IPR022663">
    <property type="entry name" value="DapB_C"/>
</dbReference>
<dbReference type="PIRSF" id="PIRSF000161">
    <property type="entry name" value="DHPR"/>
    <property type="match status" value="1"/>
</dbReference>
<evidence type="ECO:0000313" key="20">
    <source>
        <dbReference type="Proteomes" id="UP000037997"/>
    </source>
</evidence>
<feature type="binding site" evidence="13">
    <location>
        <begin position="8"/>
        <end position="13"/>
    </location>
    <ligand>
        <name>NAD(+)</name>
        <dbReference type="ChEBI" id="CHEBI:57540"/>
    </ligand>
</feature>
<feature type="domain" description="Dihydrodipicolinate reductase C-terminal" evidence="15">
    <location>
        <begin position="118"/>
        <end position="253"/>
    </location>
</feature>
<evidence type="ECO:0000256" key="7">
    <source>
        <dbReference type="ARBA" id="ARBA00023027"/>
    </source>
</evidence>
<dbReference type="GO" id="GO:0008839">
    <property type="term" value="F:4-hydroxy-tetrahydrodipicolinate reductase"/>
    <property type="evidence" value="ECO:0007669"/>
    <property type="project" value="UniProtKB-UniRule"/>
</dbReference>
<dbReference type="GO" id="GO:0009089">
    <property type="term" value="P:lysine biosynthetic process via diaminopimelate"/>
    <property type="evidence" value="ECO:0007669"/>
    <property type="project" value="UniProtKB-UniRule"/>
</dbReference>
<dbReference type="Gene3D" id="3.30.360.10">
    <property type="entry name" value="Dihydrodipicolinate Reductase, domain 2"/>
    <property type="match status" value="1"/>
</dbReference>
<dbReference type="PROSITE" id="PS01298">
    <property type="entry name" value="DAPB"/>
    <property type="match status" value="1"/>
</dbReference>
<dbReference type="STRING" id="35818.HPU229336_00365"/>
<name>A0A0N1ECB1_9HELI</name>
<feature type="domain" description="Dihydrodipicolinate reductase N-terminal" evidence="14">
    <location>
        <begin position="3"/>
        <end position="115"/>
    </location>
</feature>
<keyword evidence="3 13" id="KW-0028">Amino-acid biosynthesis</keyword>
<evidence type="ECO:0000256" key="3">
    <source>
        <dbReference type="ARBA" id="ARBA00022605"/>
    </source>
</evidence>
<dbReference type="Proteomes" id="UP000037997">
    <property type="component" value="Unassembled WGS sequence"/>
</dbReference>
<evidence type="ECO:0000256" key="11">
    <source>
        <dbReference type="ARBA" id="ARBA00049080"/>
    </source>
</evidence>
<dbReference type="Gene3D" id="3.40.50.720">
    <property type="entry name" value="NAD(P)-binding Rossmann-like Domain"/>
    <property type="match status" value="1"/>
</dbReference>
<comment type="subunit">
    <text evidence="13">Homotetramer.</text>
</comment>
<dbReference type="CDD" id="cd02274">
    <property type="entry name" value="DHDPR_N"/>
    <property type="match status" value="1"/>
</dbReference>
<comment type="similarity">
    <text evidence="1 13">Belongs to the DapB family.</text>
</comment>
<reference evidence="18 21" key="2">
    <citation type="submission" date="2018-06" db="EMBL/GenBank/DDBJ databases">
        <authorList>
            <consortium name="Pathogen Informatics"/>
            <person name="Doyle S."/>
        </authorList>
    </citation>
    <scope>NUCLEOTIDE SEQUENCE [LARGE SCALE GENOMIC DNA]</scope>
    <source>
        <strain evidence="18 21">NCTC13156</strain>
    </source>
</reference>
<dbReference type="Proteomes" id="UP000255269">
    <property type="component" value="Unassembled WGS sequence"/>
</dbReference>
<comment type="catalytic activity">
    <reaction evidence="11 13">
        <text>(S)-2,3,4,5-tetrahydrodipicolinate + NADP(+) + H2O = (2S,4S)-4-hydroxy-2,3,4,5-tetrahydrodipicolinate + NADPH + H(+)</text>
        <dbReference type="Rhea" id="RHEA:35331"/>
        <dbReference type="ChEBI" id="CHEBI:15377"/>
        <dbReference type="ChEBI" id="CHEBI:15378"/>
        <dbReference type="ChEBI" id="CHEBI:16845"/>
        <dbReference type="ChEBI" id="CHEBI:57783"/>
        <dbReference type="ChEBI" id="CHEBI:58349"/>
        <dbReference type="ChEBI" id="CHEBI:67139"/>
        <dbReference type="EC" id="1.17.1.8"/>
    </reaction>
</comment>
<dbReference type="OrthoDB" id="9790352at2"/>
<keyword evidence="7 13" id="KW-0520">NAD</keyword>
<comment type="caution">
    <text evidence="13">Was originally thought to be a dihydrodipicolinate reductase (DHDPR), catalyzing the conversion of dihydrodipicolinate to tetrahydrodipicolinate. However, it was shown in E.coli that the substrate of the enzymatic reaction is not dihydrodipicolinate (DHDP) but in fact (2S,4S)-4-hydroxy-2,3,4,5-tetrahydrodipicolinic acid (HTPA), the product released by the DapA-catalyzed reaction.</text>
</comment>
<evidence type="ECO:0000313" key="19">
    <source>
        <dbReference type="Proteomes" id="UP000037800"/>
    </source>
</evidence>
<evidence type="ECO:0000256" key="4">
    <source>
        <dbReference type="ARBA" id="ARBA00022857"/>
    </source>
</evidence>
<evidence type="ECO:0000313" key="17">
    <source>
        <dbReference type="EMBL" id="KPH56042.1"/>
    </source>
</evidence>
<dbReference type="SUPFAM" id="SSF55347">
    <property type="entry name" value="Glyceraldehyde-3-phosphate dehydrogenase-like, C-terminal domain"/>
    <property type="match status" value="1"/>
</dbReference>
<evidence type="ECO:0000256" key="5">
    <source>
        <dbReference type="ARBA" id="ARBA00022915"/>
    </source>
</evidence>
<feature type="active site" description="Proton donor" evidence="13">
    <location>
        <position position="148"/>
    </location>
</feature>
<comment type="subcellular location">
    <subcellularLocation>
        <location evidence="13">Cytoplasm</location>
    </subcellularLocation>
</comment>
<dbReference type="Proteomes" id="UP000037800">
    <property type="component" value="Unassembled WGS sequence"/>
</dbReference>
<dbReference type="InterPro" id="IPR022664">
    <property type="entry name" value="DapB_N_CS"/>
</dbReference>
<evidence type="ECO:0000259" key="14">
    <source>
        <dbReference type="Pfam" id="PF01113"/>
    </source>
</evidence>
<dbReference type="GO" id="GO:0005829">
    <property type="term" value="C:cytosol"/>
    <property type="evidence" value="ECO:0007669"/>
    <property type="project" value="TreeGrafter"/>
</dbReference>
<evidence type="ECO:0000256" key="12">
    <source>
        <dbReference type="ARBA" id="ARBA00049396"/>
    </source>
</evidence>
<feature type="active site" description="Proton donor/acceptor" evidence="13">
    <location>
        <position position="144"/>
    </location>
</feature>
<keyword evidence="2 13" id="KW-0963">Cytoplasm</keyword>
<feature type="binding site" evidence="13">
    <location>
        <begin position="154"/>
        <end position="155"/>
    </location>
    <ligand>
        <name>(S)-2,3,4,5-tetrahydrodipicolinate</name>
        <dbReference type="ChEBI" id="CHEBI:16845"/>
    </ligand>
</feature>
<dbReference type="InterPro" id="IPR023940">
    <property type="entry name" value="DHDPR_bac"/>
</dbReference>
<dbReference type="HAMAP" id="MF_00102">
    <property type="entry name" value="DapB"/>
    <property type="match status" value="1"/>
</dbReference>
<dbReference type="PATRIC" id="fig|35818.10.peg.104"/>
<evidence type="ECO:0000313" key="18">
    <source>
        <dbReference type="EMBL" id="STQ88194.1"/>
    </source>
</evidence>
<dbReference type="GO" id="GO:0051287">
    <property type="term" value="F:NAD binding"/>
    <property type="evidence" value="ECO:0007669"/>
    <property type="project" value="UniProtKB-UniRule"/>
</dbReference>
<evidence type="ECO:0000256" key="8">
    <source>
        <dbReference type="ARBA" id="ARBA00023154"/>
    </source>
</evidence>
<evidence type="ECO:0000256" key="1">
    <source>
        <dbReference type="ARBA" id="ARBA00006642"/>
    </source>
</evidence>
<evidence type="ECO:0000259" key="15">
    <source>
        <dbReference type="Pfam" id="PF05173"/>
    </source>
</evidence>
<dbReference type="InterPro" id="IPR000846">
    <property type="entry name" value="DapB_N"/>
</dbReference>
<evidence type="ECO:0000313" key="21">
    <source>
        <dbReference type="Proteomes" id="UP000255269"/>
    </source>
</evidence>
<dbReference type="GO" id="GO:0050661">
    <property type="term" value="F:NADP binding"/>
    <property type="evidence" value="ECO:0007669"/>
    <property type="project" value="UniProtKB-UniRule"/>
</dbReference>
<keyword evidence="6 13" id="KW-0560">Oxidoreductase</keyword>
<dbReference type="NCBIfam" id="TIGR00036">
    <property type="entry name" value="dapB"/>
    <property type="match status" value="1"/>
</dbReference>
<sequence length="256" mass="27765">MLKIGVFGAGGRVGKLIVDLAKNSNEIKLESVYARRELDFSIEPGTLITSDLKVFLESCEVIIDFTTAQGTQQLLEVALQYPKPIVIGTTGLESHHENLIKEAAKKMPILYASNMSLGIAILNKAIKLVASTLRDFDIEIVETHHHFKKDSPSGTALKLAKSCAEARNLDLDKVRISGRNGNIGARSKDEIGVMALRGGDVAGIHNVGFYGEGEYLEFIHTATSRVTFAQGAIKAALWLKNQPSGLYSIEDSLNIG</sequence>
<protein>
    <recommendedName>
        <fullName evidence="10 13">4-hydroxy-tetrahydrodipicolinate reductase</fullName>
        <shortName evidence="13">HTPA reductase</shortName>
        <ecNumber evidence="10 13">1.17.1.8</ecNumber>
    </recommendedName>
</protein>
<dbReference type="GO" id="GO:0016726">
    <property type="term" value="F:oxidoreductase activity, acting on CH or CH2 groups, NAD or NADP as acceptor"/>
    <property type="evidence" value="ECO:0007669"/>
    <property type="project" value="UniProtKB-UniRule"/>
</dbReference>
<dbReference type="UniPathway" id="UPA00034">
    <property type="reaction ID" value="UER00018"/>
</dbReference>
<dbReference type="Pfam" id="PF01113">
    <property type="entry name" value="DapB_N"/>
    <property type="match status" value="1"/>
</dbReference>
<dbReference type="InterPro" id="IPR036291">
    <property type="entry name" value="NAD(P)-bd_dom_sf"/>
</dbReference>
<accession>A0A0N1ECB1</accession>
<comment type="function">
    <text evidence="13">Catalyzes the conversion of 4-hydroxy-tetrahydrodipicolinate (HTPA) to tetrahydrodipicolinate.</text>
</comment>
<feature type="binding site" evidence="13">
    <location>
        <position position="145"/>
    </location>
    <ligand>
        <name>(S)-2,3,4,5-tetrahydrodipicolinate</name>
        <dbReference type="ChEBI" id="CHEBI:16845"/>
    </ligand>
</feature>
<keyword evidence="5 13" id="KW-0220">Diaminopimelate biosynthesis</keyword>
<evidence type="ECO:0000256" key="9">
    <source>
        <dbReference type="ARBA" id="ARBA00037922"/>
    </source>
</evidence>
<keyword evidence="8 13" id="KW-0457">Lysine biosynthesis</keyword>
<dbReference type="PANTHER" id="PTHR20836">
    <property type="entry name" value="DIHYDRODIPICOLINATE REDUCTASE"/>
    <property type="match status" value="1"/>
</dbReference>